<feature type="domain" description="RAI1-like" evidence="4">
    <location>
        <begin position="159"/>
        <end position="329"/>
    </location>
</feature>
<dbReference type="PRINTS" id="PR00724">
    <property type="entry name" value="CRBOXYPTASEC"/>
</dbReference>
<feature type="region of interest" description="Disordered" evidence="3">
    <location>
        <begin position="1"/>
        <end position="54"/>
    </location>
</feature>
<feature type="compositionally biased region" description="Basic residues" evidence="3">
    <location>
        <begin position="18"/>
        <end position="41"/>
    </location>
</feature>
<dbReference type="PROSITE" id="PS00131">
    <property type="entry name" value="CARBOXYPEPT_SER_SER"/>
    <property type="match status" value="2"/>
</dbReference>
<protein>
    <recommendedName>
        <fullName evidence="2">Carboxypeptidase</fullName>
        <ecNumber evidence="2">3.4.16.-</ecNumber>
    </recommendedName>
</protein>
<keyword evidence="5" id="KW-1185">Reference proteome</keyword>
<evidence type="ECO:0000256" key="2">
    <source>
        <dbReference type="RuleBase" id="RU361156"/>
    </source>
</evidence>
<keyword evidence="2" id="KW-0645">Protease</keyword>
<dbReference type="WBParaSite" id="ACRNAN_scaffold2142.g27933.t1">
    <property type="protein sequence ID" value="ACRNAN_scaffold2142.g27933.t1"/>
    <property type="gene ID" value="ACRNAN_scaffold2142.g27933"/>
</dbReference>
<evidence type="ECO:0000313" key="6">
    <source>
        <dbReference type="WBParaSite" id="ACRNAN_scaffold2142.g27933.t1"/>
    </source>
</evidence>
<evidence type="ECO:0000256" key="3">
    <source>
        <dbReference type="SAM" id="MobiDB-lite"/>
    </source>
</evidence>
<keyword evidence="2" id="KW-0121">Carboxypeptidase</keyword>
<dbReference type="Pfam" id="PF00450">
    <property type="entry name" value="Peptidase_S10"/>
    <property type="match status" value="3"/>
</dbReference>
<reference evidence="6" key="1">
    <citation type="submission" date="2022-11" db="UniProtKB">
        <authorList>
            <consortium name="WormBaseParasite"/>
        </authorList>
    </citation>
    <scope>IDENTIFICATION</scope>
</reference>
<dbReference type="EC" id="3.4.16.-" evidence="2"/>
<organism evidence="5 6">
    <name type="scientific">Acrobeloides nanus</name>
    <dbReference type="NCBI Taxonomy" id="290746"/>
    <lineage>
        <taxon>Eukaryota</taxon>
        <taxon>Metazoa</taxon>
        <taxon>Ecdysozoa</taxon>
        <taxon>Nematoda</taxon>
        <taxon>Chromadorea</taxon>
        <taxon>Rhabditida</taxon>
        <taxon>Tylenchina</taxon>
        <taxon>Cephalobomorpha</taxon>
        <taxon>Cephaloboidea</taxon>
        <taxon>Cephalobidae</taxon>
        <taxon>Acrobeloides</taxon>
    </lineage>
</organism>
<evidence type="ECO:0000259" key="4">
    <source>
        <dbReference type="Pfam" id="PF08652"/>
    </source>
</evidence>
<dbReference type="PANTHER" id="PTHR11802">
    <property type="entry name" value="SERINE PROTEASE FAMILY S10 SERINE CARBOXYPEPTIDASE"/>
    <property type="match status" value="1"/>
</dbReference>
<evidence type="ECO:0000313" key="5">
    <source>
        <dbReference type="Proteomes" id="UP000887540"/>
    </source>
</evidence>
<dbReference type="PROSITE" id="PS00560">
    <property type="entry name" value="CARBOXYPEPT_SER_HIS"/>
    <property type="match status" value="2"/>
</dbReference>
<dbReference type="Pfam" id="PF08652">
    <property type="entry name" value="RAI1"/>
    <property type="match status" value="1"/>
</dbReference>
<dbReference type="InterPro" id="IPR013961">
    <property type="entry name" value="RAI1"/>
</dbReference>
<feature type="compositionally biased region" description="Low complexity" evidence="3">
    <location>
        <begin position="1151"/>
        <end position="1160"/>
    </location>
</feature>
<dbReference type="FunFam" id="3.40.50.1820:FF:000222">
    <property type="entry name" value="Carboxypeptidase"/>
    <property type="match status" value="2"/>
</dbReference>
<dbReference type="Proteomes" id="UP000887540">
    <property type="component" value="Unplaced"/>
</dbReference>
<feature type="region of interest" description="Disordered" evidence="3">
    <location>
        <begin position="1150"/>
        <end position="1172"/>
    </location>
</feature>
<name>A0A914DAM0_9BILA</name>
<keyword evidence="2" id="KW-0378">Hydrolase</keyword>
<dbReference type="InterPro" id="IPR029058">
    <property type="entry name" value="AB_hydrolase_fold"/>
</dbReference>
<proteinExistence type="inferred from homology"/>
<dbReference type="GO" id="GO:0004185">
    <property type="term" value="F:serine-type carboxypeptidase activity"/>
    <property type="evidence" value="ECO:0007669"/>
    <property type="project" value="UniProtKB-UniRule"/>
</dbReference>
<dbReference type="InterPro" id="IPR001563">
    <property type="entry name" value="Peptidase_S10"/>
</dbReference>
<dbReference type="InterPro" id="IPR018202">
    <property type="entry name" value="Ser_caboxypep_ser_AS"/>
</dbReference>
<comment type="similarity">
    <text evidence="1 2">Belongs to the peptidase S10 family.</text>
</comment>
<feature type="compositionally biased region" description="Basic and acidic residues" evidence="3">
    <location>
        <begin position="42"/>
        <end position="54"/>
    </location>
</feature>
<dbReference type="PANTHER" id="PTHR11802:SF480">
    <property type="entry name" value="CARBOXYPEPTIDASE"/>
    <property type="match status" value="1"/>
</dbReference>
<evidence type="ECO:0000256" key="1">
    <source>
        <dbReference type="ARBA" id="ARBA00009431"/>
    </source>
</evidence>
<dbReference type="InterPro" id="IPR033124">
    <property type="entry name" value="Ser_caboxypep_his_AS"/>
</dbReference>
<sequence length="1845" mass="210228">MDLAQSSSESDFDNKTKMVPKKKNKRNERKKRNRLLNHQKSKPADKMEELQEKLKDPLSASKTEEIFTPKIPDMQIICGPSYTLDTKEYYAFELTHLFEEKFLRAENCRVNWNLGNYEGKKDDFYLKVLKLEILYHWILMKCNREKKASLKEIIAKFDLEPDFLTDLKVLCTLAITPGDLQPWKILAYKFHEFIFLSDITDYNREKGWHQWDFYTQKFKSKISSAHQKNWNDNGIRDFSVYYATFSSEPKKLSCLYTAETDCVDKAGNPLLVKTEKDKRKKEDYRRRKYLRWYFQAYLAGIQNVIVGQRDTMSHVNNVISYNIEELRRRKSPRNIGFSYADSRLQGNSTYNDEWTAQENLESLILFIGRFPEYVDREFYITGESYGGVYVPTLTLKVIQAIMGDPIQLPLNLVGMAVGNGALSNDLQINSYVDLAFYRGVIGKNQYDSLRACCPNPDIALQYCNFSQYIDFHDDGWGYPQNFTNNVSSNCANMIYKFGETYLWGITGYDAYNMNQDCYADTYGAKDVANFEQRRVERIRKRWTNFATSPIISDGTWNFVDQGSFINTKSSDPFNGFFCYVSDAATSYLNRDDVKTAIHVPTDLNWTECYDIGRDTNPKSPAWAPGYTRQNLEMEPVFKQILTSNYTLKILIYNGDVDGVCNFLGDEWLVKSQVSQNDPLVLWLDGGPGCSSLGTFFGRHGPFHVNKDDAPRNVGFSWQNISINNDTYYDDDKTADDNYMAILDFFSVYPEFKDNPFYVGGVGYAGVYVPILAAKLAEGMATGELTQKMNFVGMLIGNGELSGLQMVNSLIPELYAKGWIGKDEWDQLQPVCCNTTDYQHLPFCNFVEHVQYKDLNYLEPRDNSICGQLITNIYNTPQDRSDINDIYGIYRDCYMNGTSLNQIGGILKPLKASLTLEYLQKNPNFNPYSTDNQGGFNCFNWNYQDYLNKKDVRKALHVPDYVPNYHSCSETVENSYTWQYNDTTQFFDRIIKSGQNLRVLIYNGDVDFVCNFLGDQWFVEQLASANGFQVSKNHSEWHYRNQIAGYWKQFQGNTLSIDLVTVKGAGHLAPGDRPGPTQQLVLDFLSENDFNRPLPYIIVETPLNQQYQFEEQLAKSNSNSILRLSAARKYKSLKNKESRKKRSITKFVELAASPSPTAQSGPQPPPPSNSTLDEVKNLPGLSFNFTNAMYSGYLNASPGVFLHYWLITSENRASDPLILWLNGGPGCSSLGGLLTENGPFRASRDGSTLYENPFAWTKVGNILYLESPHGVGFSYSTANVPFEYNDNLVKKALKSFYARFPEFYNRPFFITGESYGGIYVPTLTDHLIKTIQNENLTYINLKGVAIGNGELSEIQQVNSAAMLLYFKGLYDLPTYKALSNCCPNTTNITGYFTPCDLTKYVYLDTAGNVFACNASMTQCNTTGWTNAQFNCGQLVEELGFDLVWGTLNDVYNTYQDCYDPPYPPPDQFFATNQRRSKRSAGYNLPGTILSNNYVFEDQAKFVNKDSTDPFGGAYCYQDYISPGDSTSTYLNRPEVQAALHVNITKVTWSDCNDDINANYIQQHHDTTSVFDSIFKSKYPIRFLIYNGDVDMACQFMGDQWFIENLAYQYGMMPTTARTFWTFTLPDANITFNPRIAGYVKSFNYQNQVTFDQVTVKGGGHFVPLDRPGPALQMIYNFVYQRPYNATLSPDLVVPLPLLSSATDAPVAPPSPKELAKVYDLPGLTFTPNFNHHSGYLNGNASGNYLHYWLVESQGDPDNDPLVLWLQGGPGCSAIGGFFTEHGPFHPNPDGTTLFENIYSWNKAANILYLESPRAVGWSFQDTTINNDTTWDDDKVNLFINETSCGW</sequence>
<dbReference type="GO" id="GO:0006508">
    <property type="term" value="P:proteolysis"/>
    <property type="evidence" value="ECO:0007669"/>
    <property type="project" value="UniProtKB-KW"/>
</dbReference>
<accession>A0A914DAM0</accession>
<dbReference type="SUPFAM" id="SSF53474">
    <property type="entry name" value="alpha/beta-Hydrolases"/>
    <property type="match status" value="4"/>
</dbReference>
<dbReference type="Gene3D" id="3.40.50.1820">
    <property type="entry name" value="alpha/beta hydrolase"/>
    <property type="match status" value="4"/>
</dbReference>